<comment type="similarity">
    <text evidence="2">Belongs to the outer membrane factor (OMF) (TC 1.B.17) family.</text>
</comment>
<keyword evidence="4" id="KW-1134">Transmembrane beta strand</keyword>
<proteinExistence type="inferred from homology"/>
<protein>
    <submittedName>
        <fullName evidence="9">TolC family protein</fullName>
    </submittedName>
</protein>
<keyword evidence="8" id="KW-0732">Signal</keyword>
<evidence type="ECO:0000256" key="8">
    <source>
        <dbReference type="SAM" id="SignalP"/>
    </source>
</evidence>
<keyword evidence="5" id="KW-0812">Transmembrane</keyword>
<evidence type="ECO:0000313" key="10">
    <source>
        <dbReference type="Proteomes" id="UP000318010"/>
    </source>
</evidence>
<comment type="subcellular location">
    <subcellularLocation>
        <location evidence="1">Cell outer membrane</location>
    </subcellularLocation>
</comment>
<dbReference type="EMBL" id="VOEI01000005">
    <property type="protein sequence ID" value="TWR25097.1"/>
    <property type="molecule type" value="Genomic_DNA"/>
</dbReference>
<evidence type="ECO:0000313" key="9">
    <source>
        <dbReference type="EMBL" id="TWR25097.1"/>
    </source>
</evidence>
<organism evidence="9 10">
    <name type="scientific">Mucilaginibacter achroorhodeus</name>
    <dbReference type="NCBI Taxonomy" id="2599294"/>
    <lineage>
        <taxon>Bacteria</taxon>
        <taxon>Pseudomonadati</taxon>
        <taxon>Bacteroidota</taxon>
        <taxon>Sphingobacteriia</taxon>
        <taxon>Sphingobacteriales</taxon>
        <taxon>Sphingobacteriaceae</taxon>
        <taxon>Mucilaginibacter</taxon>
    </lineage>
</organism>
<reference evidence="9 10" key="1">
    <citation type="submission" date="2019-07" db="EMBL/GenBank/DDBJ databases">
        <authorList>
            <person name="Kim J."/>
        </authorList>
    </citation>
    <scope>NUCLEOTIDE SEQUENCE [LARGE SCALE GENOMIC DNA]</scope>
    <source>
        <strain evidence="9 10">MJ1a</strain>
    </source>
</reference>
<evidence type="ECO:0000256" key="7">
    <source>
        <dbReference type="ARBA" id="ARBA00023237"/>
    </source>
</evidence>
<dbReference type="Pfam" id="PF02321">
    <property type="entry name" value="OEP"/>
    <property type="match status" value="2"/>
</dbReference>
<evidence type="ECO:0000256" key="6">
    <source>
        <dbReference type="ARBA" id="ARBA00023136"/>
    </source>
</evidence>
<dbReference type="AlphaFoldDB" id="A0A563U0E2"/>
<sequence>MIKKTLCFLVCLIALATGLRAQTATNPAAPHLSLRDAIEVALKNNYNIKLSQNNSTIAGNNVTLGNAGFLPVVTGDAALNASRQQIQQTRNDRTVNNLRANNSNNSYGVNLNWTIFDGFNMFANYDMLKQMDKLGAIRLQDTIQTTVANVITTYYNLVAQNVQIQALKGAIAISRTQLRYANDKFAVGRISRLDVYTAQIALNTDTATLLSQIQTYKTTQVQLNQLLVRNLQTDFTVDSTLTVSNQLVLGDVIAKAQNQNPAILASKINKRLAEINLRQVRSTRYPVVGVTSGYTFTNSRTPAGFTLSQNAHGLAYGLTASINIFDGFNQWRRERNAKLQIDNAEISQKKTQQDIEAQISNFFIAYVSGLDLIKLSQSNVDLTKKNLEISLEKYRLGNITPLEIREAQRNYLNAQSVYSNALYQSKMAEVTLQQITNSINIR</sequence>
<feature type="chain" id="PRO_5022069159" evidence="8">
    <location>
        <begin position="22"/>
        <end position="442"/>
    </location>
</feature>
<dbReference type="GO" id="GO:0009279">
    <property type="term" value="C:cell outer membrane"/>
    <property type="evidence" value="ECO:0007669"/>
    <property type="project" value="UniProtKB-SubCell"/>
</dbReference>
<gene>
    <name evidence="9" type="ORF">FPZ42_14780</name>
</gene>
<feature type="signal peptide" evidence="8">
    <location>
        <begin position="1"/>
        <end position="21"/>
    </location>
</feature>
<accession>A0A563U0E2</accession>
<evidence type="ECO:0000256" key="4">
    <source>
        <dbReference type="ARBA" id="ARBA00022452"/>
    </source>
</evidence>
<dbReference type="SUPFAM" id="SSF56954">
    <property type="entry name" value="Outer membrane efflux proteins (OEP)"/>
    <property type="match status" value="1"/>
</dbReference>
<dbReference type="GO" id="GO:0015562">
    <property type="term" value="F:efflux transmembrane transporter activity"/>
    <property type="evidence" value="ECO:0007669"/>
    <property type="project" value="InterPro"/>
</dbReference>
<dbReference type="InterPro" id="IPR003423">
    <property type="entry name" value="OMP_efflux"/>
</dbReference>
<dbReference type="OrthoDB" id="9771205at2"/>
<keyword evidence="6" id="KW-0472">Membrane</keyword>
<keyword evidence="7" id="KW-0998">Cell outer membrane</keyword>
<dbReference type="Gene3D" id="1.20.1600.10">
    <property type="entry name" value="Outer membrane efflux proteins (OEP)"/>
    <property type="match status" value="1"/>
</dbReference>
<comment type="caution">
    <text evidence="9">The sequence shown here is derived from an EMBL/GenBank/DDBJ whole genome shotgun (WGS) entry which is preliminary data.</text>
</comment>
<keyword evidence="10" id="KW-1185">Reference proteome</keyword>
<dbReference type="GO" id="GO:1990281">
    <property type="term" value="C:efflux pump complex"/>
    <property type="evidence" value="ECO:0007669"/>
    <property type="project" value="TreeGrafter"/>
</dbReference>
<evidence type="ECO:0000256" key="3">
    <source>
        <dbReference type="ARBA" id="ARBA00022448"/>
    </source>
</evidence>
<dbReference type="PANTHER" id="PTHR30026:SF20">
    <property type="entry name" value="OUTER MEMBRANE PROTEIN TOLC"/>
    <property type="match status" value="1"/>
</dbReference>
<dbReference type="Proteomes" id="UP000318010">
    <property type="component" value="Unassembled WGS sequence"/>
</dbReference>
<dbReference type="PANTHER" id="PTHR30026">
    <property type="entry name" value="OUTER MEMBRANE PROTEIN TOLC"/>
    <property type="match status" value="1"/>
</dbReference>
<evidence type="ECO:0000256" key="2">
    <source>
        <dbReference type="ARBA" id="ARBA00007613"/>
    </source>
</evidence>
<evidence type="ECO:0000256" key="1">
    <source>
        <dbReference type="ARBA" id="ARBA00004442"/>
    </source>
</evidence>
<evidence type="ECO:0000256" key="5">
    <source>
        <dbReference type="ARBA" id="ARBA00022692"/>
    </source>
</evidence>
<keyword evidence="3" id="KW-0813">Transport</keyword>
<name>A0A563U0E2_9SPHI</name>
<dbReference type="InterPro" id="IPR051906">
    <property type="entry name" value="TolC-like"/>
</dbReference>
<dbReference type="GO" id="GO:0015288">
    <property type="term" value="F:porin activity"/>
    <property type="evidence" value="ECO:0007669"/>
    <property type="project" value="TreeGrafter"/>
</dbReference>